<feature type="binding site" evidence="4">
    <location>
        <position position="159"/>
    </location>
    <ligand>
        <name>Mg(2+)</name>
        <dbReference type="ChEBI" id="CHEBI:18420"/>
    </ligand>
</feature>
<feature type="binding site" evidence="4">
    <location>
        <position position="67"/>
    </location>
    <ligand>
        <name>S-adenosyl-L-methionine</name>
        <dbReference type="ChEBI" id="CHEBI:59789"/>
    </ligand>
</feature>
<keyword evidence="1 4" id="KW-0489">Methyltransferase</keyword>
<dbReference type="PANTHER" id="PTHR10509:SF14">
    <property type="entry name" value="CAFFEOYL-COA O-METHYLTRANSFERASE 3-RELATED"/>
    <property type="match status" value="1"/>
</dbReference>
<keyword evidence="4" id="KW-0819">tRNA processing</keyword>
<dbReference type="Gene3D" id="3.40.50.150">
    <property type="entry name" value="Vaccinia Virus protein VP39"/>
    <property type="match status" value="1"/>
</dbReference>
<comment type="caution">
    <text evidence="5">The sequence shown here is derived from an EMBL/GenBank/DDBJ whole genome shotgun (WGS) entry which is preliminary data.</text>
</comment>
<dbReference type="Proteomes" id="UP001596549">
    <property type="component" value="Unassembled WGS sequence"/>
</dbReference>
<evidence type="ECO:0000256" key="3">
    <source>
        <dbReference type="ARBA" id="ARBA00022691"/>
    </source>
</evidence>
<feature type="binding site" evidence="4">
    <location>
        <begin position="112"/>
        <end position="113"/>
    </location>
    <ligand>
        <name>S-adenosyl-L-methionine</name>
        <dbReference type="ChEBI" id="CHEBI:59789"/>
    </ligand>
</feature>
<feature type="binding site" evidence="4">
    <location>
        <position position="132"/>
    </location>
    <ligand>
        <name>S-adenosyl-L-methionine</name>
        <dbReference type="ChEBI" id="CHEBI:59789"/>
    </ligand>
</feature>
<proteinExistence type="inferred from homology"/>
<comment type="catalytic activity">
    <reaction evidence="4">
        <text>5-hydroxyuridine(34) in tRNA + S-adenosyl-L-methionine = 5-methoxyuridine(34) in tRNA + S-adenosyl-L-homocysteine + H(+)</text>
        <dbReference type="Rhea" id="RHEA:60524"/>
        <dbReference type="Rhea" id="RHEA-COMP:13381"/>
        <dbReference type="Rhea" id="RHEA-COMP:15591"/>
        <dbReference type="ChEBI" id="CHEBI:15378"/>
        <dbReference type="ChEBI" id="CHEBI:57856"/>
        <dbReference type="ChEBI" id="CHEBI:59789"/>
        <dbReference type="ChEBI" id="CHEBI:136877"/>
        <dbReference type="ChEBI" id="CHEBI:143860"/>
    </reaction>
</comment>
<keyword evidence="2 4" id="KW-0808">Transferase</keyword>
<protein>
    <recommendedName>
        <fullName evidence="4">tRNA 5-hydroxyuridine methyltransferase</fullName>
        <ecNumber evidence="4">2.1.1.-</ecNumber>
    </recommendedName>
    <alternativeName>
        <fullName evidence="4">ho5U methyltransferase</fullName>
    </alternativeName>
</protein>
<evidence type="ECO:0000256" key="2">
    <source>
        <dbReference type="ARBA" id="ARBA00022679"/>
    </source>
</evidence>
<sequence>MVSNEQQEQYISSLILPRPSLIEEMEQYAKKNDVPIMELVGIESLLQLLRVKQPKSILEVGTAIGYSSIRMADALPETRIVTIEKDEERYTTAIENIKKAGLAHRITAVLGDANELHDDIKQHGPFDVIFIDAAKGQYQKFFDAYTEMLSSKGMVITDNVMFRGYVADEEGLESRRLRSLVKKIRAFNEYIMNHDGFHSSLLPIGDGMMVSIKRN</sequence>
<keyword evidence="3 4" id="KW-0949">S-adenosyl-L-methionine</keyword>
<evidence type="ECO:0000313" key="5">
    <source>
        <dbReference type="EMBL" id="MFC7372738.1"/>
    </source>
</evidence>
<dbReference type="PANTHER" id="PTHR10509">
    <property type="entry name" value="O-METHYLTRANSFERASE-RELATED"/>
    <property type="match status" value="1"/>
</dbReference>
<gene>
    <name evidence="4" type="primary">trmR</name>
    <name evidence="5" type="ORF">ACFQPF_13750</name>
</gene>
<keyword evidence="4" id="KW-0460">Magnesium</keyword>
<dbReference type="PROSITE" id="PS51682">
    <property type="entry name" value="SAM_OMT_I"/>
    <property type="match status" value="1"/>
</dbReference>
<dbReference type="EC" id="2.1.1.-" evidence="4"/>
<evidence type="ECO:0000256" key="4">
    <source>
        <dbReference type="HAMAP-Rule" id="MF_02217"/>
    </source>
</evidence>
<feature type="binding site" evidence="4">
    <location>
        <position position="84"/>
    </location>
    <ligand>
        <name>S-adenosyl-L-methionine</name>
        <dbReference type="ChEBI" id="CHEBI:59789"/>
    </ligand>
</feature>
<dbReference type="SUPFAM" id="SSF53335">
    <property type="entry name" value="S-adenosyl-L-methionine-dependent methyltransferases"/>
    <property type="match status" value="1"/>
</dbReference>
<reference evidence="6" key="1">
    <citation type="journal article" date="2019" name="Int. J. Syst. Evol. Microbiol.">
        <title>The Global Catalogue of Microorganisms (GCM) 10K type strain sequencing project: providing services to taxonomists for standard genome sequencing and annotation.</title>
        <authorList>
            <consortium name="The Broad Institute Genomics Platform"/>
            <consortium name="The Broad Institute Genome Sequencing Center for Infectious Disease"/>
            <person name="Wu L."/>
            <person name="Ma J."/>
        </authorList>
    </citation>
    <scope>NUCLEOTIDE SEQUENCE [LARGE SCALE GENOMIC DNA]</scope>
    <source>
        <strain evidence="6">NBRC 106396</strain>
    </source>
</reference>
<organism evidence="5 6">
    <name type="scientific">Fictibacillus iocasae</name>
    <dbReference type="NCBI Taxonomy" id="2715437"/>
    <lineage>
        <taxon>Bacteria</taxon>
        <taxon>Bacillati</taxon>
        <taxon>Bacillota</taxon>
        <taxon>Bacilli</taxon>
        <taxon>Bacillales</taxon>
        <taxon>Fictibacillaceae</taxon>
        <taxon>Fictibacillus</taxon>
    </lineage>
</organism>
<evidence type="ECO:0000313" key="6">
    <source>
        <dbReference type="Proteomes" id="UP001596549"/>
    </source>
</evidence>
<dbReference type="EMBL" id="JBHTCP010000046">
    <property type="protein sequence ID" value="MFC7372738.1"/>
    <property type="molecule type" value="Genomic_DNA"/>
</dbReference>
<accession>A0ABW2NU26</accession>
<dbReference type="InterPro" id="IPR002935">
    <property type="entry name" value="SAM_O-MeTrfase"/>
</dbReference>
<dbReference type="InterPro" id="IPR050362">
    <property type="entry name" value="Cation-dep_OMT"/>
</dbReference>
<dbReference type="GO" id="GO:0008168">
    <property type="term" value="F:methyltransferase activity"/>
    <property type="evidence" value="ECO:0007669"/>
    <property type="project" value="UniProtKB-KW"/>
</dbReference>
<comment type="similarity">
    <text evidence="4">Belongs to the class I-like SAM-binding methyltransferase superfamily. Cation-dependent O-methyltransferase family.</text>
</comment>
<dbReference type="RefSeq" id="WP_379750302.1">
    <property type="nucleotide sequence ID" value="NZ_JBHTCP010000046.1"/>
</dbReference>
<comment type="function">
    <text evidence="4">Catalyzes the methylation of 5-hydroxyuridine (ho5U) to form 5-methoxyuridine (mo5U) at position 34 in tRNAs.</text>
</comment>
<dbReference type="GO" id="GO:0032259">
    <property type="term" value="P:methylation"/>
    <property type="evidence" value="ECO:0007669"/>
    <property type="project" value="UniProtKB-KW"/>
</dbReference>
<dbReference type="CDD" id="cd02440">
    <property type="entry name" value="AdoMet_MTases"/>
    <property type="match status" value="1"/>
</dbReference>
<comment type="subunit">
    <text evidence="4">Homodimer.</text>
</comment>
<dbReference type="HAMAP" id="MF_02217">
    <property type="entry name" value="TrmR_methyltr"/>
    <property type="match status" value="1"/>
</dbReference>
<feature type="binding site" evidence="4">
    <location>
        <position position="132"/>
    </location>
    <ligand>
        <name>Mg(2+)</name>
        <dbReference type="ChEBI" id="CHEBI:18420"/>
    </ligand>
</feature>
<dbReference type="InterPro" id="IPR043675">
    <property type="entry name" value="TrmR_methyltr"/>
</dbReference>
<feature type="binding site" evidence="4">
    <location>
        <position position="37"/>
    </location>
    <ligand>
        <name>S-adenosyl-L-methionine</name>
        <dbReference type="ChEBI" id="CHEBI:59789"/>
    </ligand>
</feature>
<dbReference type="Pfam" id="PF01596">
    <property type="entry name" value="Methyltransf_3"/>
    <property type="match status" value="1"/>
</dbReference>
<name>A0ABW2NU26_9BACL</name>
<dbReference type="InterPro" id="IPR029063">
    <property type="entry name" value="SAM-dependent_MTases_sf"/>
</dbReference>
<feature type="binding site" evidence="4">
    <location>
        <position position="158"/>
    </location>
    <ligand>
        <name>Mg(2+)</name>
        <dbReference type="ChEBI" id="CHEBI:18420"/>
    </ligand>
</feature>
<keyword evidence="6" id="KW-1185">Reference proteome</keyword>
<evidence type="ECO:0000256" key="1">
    <source>
        <dbReference type="ARBA" id="ARBA00022603"/>
    </source>
</evidence>
<keyword evidence="4" id="KW-0479">Metal-binding</keyword>